<dbReference type="RefSeq" id="XP_058974507.1">
    <property type="nucleotide sequence ID" value="XM_059118524.1"/>
</dbReference>
<dbReference type="GeneID" id="131800798"/>
<gene>
    <name evidence="5" type="primary">LOC131800798</name>
</gene>
<name>A0ABM3ULV7_MUSDO</name>
<dbReference type="InterPro" id="IPR001878">
    <property type="entry name" value="Znf_CCHC"/>
</dbReference>
<evidence type="ECO:0000313" key="5">
    <source>
        <dbReference type="RefSeq" id="XP_058974507.1"/>
    </source>
</evidence>
<dbReference type="InterPro" id="IPR005312">
    <property type="entry name" value="DUF1759"/>
</dbReference>
<keyword evidence="4" id="KW-1185">Reference proteome</keyword>
<evidence type="ECO:0000256" key="2">
    <source>
        <dbReference type="SAM" id="MobiDB-lite"/>
    </source>
</evidence>
<reference evidence="5" key="1">
    <citation type="submission" date="2025-08" db="UniProtKB">
        <authorList>
            <consortium name="RefSeq"/>
        </authorList>
    </citation>
    <scope>IDENTIFICATION</scope>
    <source>
        <strain evidence="5">Aabys</strain>
        <tissue evidence="5">Whole body</tissue>
    </source>
</reference>
<dbReference type="SMART" id="SM00343">
    <property type="entry name" value="ZnF_C2HC"/>
    <property type="match status" value="2"/>
</dbReference>
<organism evidence="4 5">
    <name type="scientific">Musca domestica</name>
    <name type="common">House fly</name>
    <dbReference type="NCBI Taxonomy" id="7370"/>
    <lineage>
        <taxon>Eukaryota</taxon>
        <taxon>Metazoa</taxon>
        <taxon>Ecdysozoa</taxon>
        <taxon>Arthropoda</taxon>
        <taxon>Hexapoda</taxon>
        <taxon>Insecta</taxon>
        <taxon>Pterygota</taxon>
        <taxon>Neoptera</taxon>
        <taxon>Endopterygota</taxon>
        <taxon>Diptera</taxon>
        <taxon>Brachycera</taxon>
        <taxon>Muscomorpha</taxon>
        <taxon>Muscoidea</taxon>
        <taxon>Muscidae</taxon>
        <taxon>Musca</taxon>
    </lineage>
</organism>
<dbReference type="Proteomes" id="UP001652621">
    <property type="component" value="Unplaced"/>
</dbReference>
<evidence type="ECO:0000256" key="1">
    <source>
        <dbReference type="SAM" id="Coils"/>
    </source>
</evidence>
<feature type="domain" description="CCHC-type" evidence="3">
    <location>
        <begin position="339"/>
        <end position="355"/>
    </location>
</feature>
<evidence type="ECO:0000313" key="4">
    <source>
        <dbReference type="Proteomes" id="UP001652621"/>
    </source>
</evidence>
<accession>A0ABM3ULV7</accession>
<dbReference type="PANTHER" id="PTHR47331:SF5">
    <property type="entry name" value="RIBONUCLEASE H"/>
    <property type="match status" value="1"/>
</dbReference>
<protein>
    <submittedName>
        <fullName evidence="5">Uncharacterized protein LOC131800798</fullName>
    </submittedName>
</protein>
<feature type="coiled-coil region" evidence="1">
    <location>
        <begin position="51"/>
        <end position="81"/>
    </location>
</feature>
<keyword evidence="1" id="KW-0175">Coiled coil</keyword>
<dbReference type="InterPro" id="IPR021109">
    <property type="entry name" value="Peptidase_aspartic_dom_sf"/>
</dbReference>
<dbReference type="Gene3D" id="2.40.70.10">
    <property type="entry name" value="Acid Proteases"/>
    <property type="match status" value="1"/>
</dbReference>
<feature type="domain" description="CCHC-type" evidence="3">
    <location>
        <begin position="373"/>
        <end position="389"/>
    </location>
</feature>
<proteinExistence type="predicted"/>
<evidence type="ECO:0000259" key="3">
    <source>
        <dbReference type="SMART" id="SM00343"/>
    </source>
</evidence>
<sequence length="807" mass="90769">MSLDRFIRLADSLVEFEASLNSNEFPVSTRCLLDAHIGETKSTWERLKVIYEQCLDDLANKEESEEEADDEASEIETVKQKYRNSYSTYCRIISKLTEALENMSNIVHSPSPSLQPSPNNPFHLPPIELPTFHGDYRSWPTFRDMFSAVCIRNSKLCPVEKLFHLSQKTKGEAHEIVAKSPLTNDGFQNAWSNLCARYENKRVLVNEQLKILFSLPSIPTENAASLKRIQRDINGCISTLNLYSIDVNSWNPIFIFLCSNCLPDSTLTLWEQTLTDKAIIPQWSELDRFLTNRHRTLESVLEVKSSHDPKPNVPKHKSSISKSVSSKVNTFQTNISHSKCKLCSNEFHVIRKCPKFLNMDHSQRLTEVKNSNLCLNCFSSAHLLKNCKSKNSCFKCKKRHNTLLHKDNNNSNSVVPTTPKGSQRSNPSPSAAPFVPLTPSPVQSTSQSSGVIQNCFATNSKGVLLGTALVKIIHLDVVYTARVLIDSGSEGTFVSERWFNLLKLPSTRTSAKISGLNNILAADVHKECRFTMGSFSNATFTIDISALVVPHLSNNLPSSTIHSDDLLKLPELVLADPKFYESSKIDILLGADVLPSIMLSGCRHGICGSLMAQETVFGWILTGPIGGQKKSRSCPTILSYFCEISIDQQISRFWEVEKVPQKKLVSESEKFCEDLYEKTTTRDHEGRYVVFLPFKEGYSHTSNIGNSRNSAMAQFLRNEKRLLRDPQLKKEYDENIAEYLSLQHMIPISPPDPLHDTSGFYLPHHAVVKPDSTTTKVRLLSVGLYPDEDVLSTYTLTTEQHSSVRLA</sequence>
<dbReference type="Pfam" id="PF03564">
    <property type="entry name" value="DUF1759"/>
    <property type="match status" value="1"/>
</dbReference>
<feature type="region of interest" description="Disordered" evidence="2">
    <location>
        <begin position="405"/>
        <end position="442"/>
    </location>
</feature>
<feature type="compositionally biased region" description="Polar residues" evidence="2">
    <location>
        <begin position="409"/>
        <end position="429"/>
    </location>
</feature>
<dbReference type="PANTHER" id="PTHR47331">
    <property type="entry name" value="PHD-TYPE DOMAIN-CONTAINING PROTEIN"/>
    <property type="match status" value="1"/>
</dbReference>